<dbReference type="EMBL" id="CP159373">
    <property type="protein sequence ID" value="XCN71125.1"/>
    <property type="molecule type" value="Genomic_DNA"/>
</dbReference>
<accession>A0AAU8LQD4</accession>
<dbReference type="Pfam" id="PF02092">
    <property type="entry name" value="tRNA_synt_2f"/>
    <property type="match status" value="1"/>
</dbReference>
<comment type="catalytic activity">
    <reaction evidence="9 10">
        <text>tRNA(Gly) + glycine + ATP = glycyl-tRNA(Gly) + AMP + diphosphate</text>
        <dbReference type="Rhea" id="RHEA:16013"/>
        <dbReference type="Rhea" id="RHEA-COMP:9664"/>
        <dbReference type="Rhea" id="RHEA-COMP:9683"/>
        <dbReference type="ChEBI" id="CHEBI:30616"/>
        <dbReference type="ChEBI" id="CHEBI:33019"/>
        <dbReference type="ChEBI" id="CHEBI:57305"/>
        <dbReference type="ChEBI" id="CHEBI:78442"/>
        <dbReference type="ChEBI" id="CHEBI:78522"/>
        <dbReference type="ChEBI" id="CHEBI:456215"/>
        <dbReference type="EC" id="6.1.1.14"/>
    </reaction>
</comment>
<gene>
    <name evidence="10 12" type="primary">glyS</name>
    <name evidence="12" type="ORF">Q3M24_12435</name>
</gene>
<dbReference type="GO" id="GO:0004814">
    <property type="term" value="F:arginine-tRNA ligase activity"/>
    <property type="evidence" value="ECO:0007669"/>
    <property type="project" value="InterPro"/>
</dbReference>
<reference evidence="12" key="1">
    <citation type="journal article" date="2024" name="Syst. Appl. Microbiol.">
        <title>First single-strain enrichments of Electrothrix cable bacteria, description of E. aestuarii sp. nov. and E. rattekaaiensis sp. nov., and proposal of a cable bacteria taxonomy following the rules of the SeqCode.</title>
        <authorList>
            <person name="Plum-Jensen L.E."/>
            <person name="Schramm A."/>
            <person name="Marshall I.P.G."/>
        </authorList>
    </citation>
    <scope>NUCLEOTIDE SEQUENCE</scope>
    <source>
        <strain evidence="12">Rat1</strain>
    </source>
</reference>
<keyword evidence="3 10" id="KW-0963">Cytoplasm</keyword>
<evidence type="ECO:0000256" key="10">
    <source>
        <dbReference type="HAMAP-Rule" id="MF_00255"/>
    </source>
</evidence>
<dbReference type="NCBIfam" id="TIGR00211">
    <property type="entry name" value="glyS"/>
    <property type="match status" value="1"/>
</dbReference>
<dbReference type="HAMAP" id="MF_00255">
    <property type="entry name" value="Gly_tRNA_synth_beta"/>
    <property type="match status" value="1"/>
</dbReference>
<dbReference type="PROSITE" id="PS50861">
    <property type="entry name" value="AA_TRNA_LIGASE_II_GLYAB"/>
    <property type="match status" value="1"/>
</dbReference>
<dbReference type="GO" id="GO:0005524">
    <property type="term" value="F:ATP binding"/>
    <property type="evidence" value="ECO:0007669"/>
    <property type="project" value="UniProtKB-UniRule"/>
</dbReference>
<dbReference type="GO" id="GO:0006426">
    <property type="term" value="P:glycyl-tRNA aminoacylation"/>
    <property type="evidence" value="ECO:0007669"/>
    <property type="project" value="UniProtKB-UniRule"/>
</dbReference>
<dbReference type="SUPFAM" id="SSF109604">
    <property type="entry name" value="HD-domain/PDEase-like"/>
    <property type="match status" value="1"/>
</dbReference>
<dbReference type="InterPro" id="IPR006194">
    <property type="entry name" value="Gly-tRNA-synth_heterodimer"/>
</dbReference>
<reference evidence="12" key="2">
    <citation type="submission" date="2024-06" db="EMBL/GenBank/DDBJ databases">
        <authorList>
            <person name="Plum-Jensen L.E."/>
            <person name="Schramm A."/>
            <person name="Marshall I.P.G."/>
        </authorList>
    </citation>
    <scope>NUCLEOTIDE SEQUENCE</scope>
    <source>
        <strain evidence="12">Rat1</strain>
    </source>
</reference>
<comment type="subunit">
    <text evidence="10">Tetramer of two alpha and two beta subunits.</text>
</comment>
<dbReference type="GO" id="GO:0006420">
    <property type="term" value="P:arginyl-tRNA aminoacylation"/>
    <property type="evidence" value="ECO:0007669"/>
    <property type="project" value="InterPro"/>
</dbReference>
<name>A0AAU8LQD4_9BACT</name>
<comment type="subcellular location">
    <subcellularLocation>
        <location evidence="1 10">Cytoplasm</location>
    </subcellularLocation>
</comment>
<evidence type="ECO:0000313" key="12">
    <source>
        <dbReference type="EMBL" id="XCN71125.1"/>
    </source>
</evidence>
<dbReference type="PANTHER" id="PTHR30075">
    <property type="entry name" value="GLYCYL-TRNA SYNTHETASE"/>
    <property type="match status" value="1"/>
</dbReference>
<evidence type="ECO:0000256" key="1">
    <source>
        <dbReference type="ARBA" id="ARBA00004496"/>
    </source>
</evidence>
<dbReference type="Pfam" id="PF05746">
    <property type="entry name" value="DALR_1"/>
    <property type="match status" value="1"/>
</dbReference>
<keyword evidence="8 10" id="KW-0030">Aminoacyl-tRNA synthetase</keyword>
<dbReference type="KEGG" id="eaj:Q3M24_12435"/>
<comment type="similarity">
    <text evidence="2 10">Belongs to the class-II aminoacyl-tRNA synthetase family.</text>
</comment>
<keyword evidence="5 10" id="KW-0547">Nucleotide-binding</keyword>
<dbReference type="GO" id="GO:0004820">
    <property type="term" value="F:glycine-tRNA ligase activity"/>
    <property type="evidence" value="ECO:0007669"/>
    <property type="project" value="UniProtKB-UniRule"/>
</dbReference>
<dbReference type="InterPro" id="IPR008909">
    <property type="entry name" value="DALR_anticod-bd"/>
</dbReference>
<evidence type="ECO:0000259" key="11">
    <source>
        <dbReference type="Pfam" id="PF05746"/>
    </source>
</evidence>
<proteinExistence type="inferred from homology"/>
<protein>
    <recommendedName>
        <fullName evidence="10">Glycine--tRNA ligase beta subunit</fullName>
        <ecNumber evidence="10">6.1.1.14</ecNumber>
    </recommendedName>
    <alternativeName>
        <fullName evidence="10">Glycyl-tRNA synthetase beta subunit</fullName>
        <shortName evidence="10">GlyRS</shortName>
    </alternativeName>
</protein>
<evidence type="ECO:0000256" key="7">
    <source>
        <dbReference type="ARBA" id="ARBA00022917"/>
    </source>
</evidence>
<dbReference type="AlphaFoldDB" id="A0AAU8LQD4"/>
<evidence type="ECO:0000256" key="2">
    <source>
        <dbReference type="ARBA" id="ARBA00008226"/>
    </source>
</evidence>
<evidence type="ECO:0000256" key="8">
    <source>
        <dbReference type="ARBA" id="ARBA00023146"/>
    </source>
</evidence>
<dbReference type="PRINTS" id="PR01045">
    <property type="entry name" value="TRNASYNTHGB"/>
</dbReference>
<organism evidence="12">
    <name type="scientific">Candidatus Electrothrix aestuarii</name>
    <dbReference type="NCBI Taxonomy" id="3062594"/>
    <lineage>
        <taxon>Bacteria</taxon>
        <taxon>Pseudomonadati</taxon>
        <taxon>Thermodesulfobacteriota</taxon>
        <taxon>Desulfobulbia</taxon>
        <taxon>Desulfobulbales</taxon>
        <taxon>Desulfobulbaceae</taxon>
        <taxon>Candidatus Electrothrix</taxon>
    </lineage>
</organism>
<evidence type="ECO:0000256" key="5">
    <source>
        <dbReference type="ARBA" id="ARBA00022741"/>
    </source>
</evidence>
<dbReference type="GO" id="GO:0005829">
    <property type="term" value="C:cytosol"/>
    <property type="evidence" value="ECO:0007669"/>
    <property type="project" value="TreeGrafter"/>
</dbReference>
<evidence type="ECO:0000256" key="9">
    <source>
        <dbReference type="ARBA" id="ARBA00047937"/>
    </source>
</evidence>
<dbReference type="PANTHER" id="PTHR30075:SF2">
    <property type="entry name" value="GLYCINE--TRNA LIGASE, CHLOROPLASTIC_MITOCHONDRIAL 2"/>
    <property type="match status" value="1"/>
</dbReference>
<evidence type="ECO:0000256" key="6">
    <source>
        <dbReference type="ARBA" id="ARBA00022840"/>
    </source>
</evidence>
<keyword evidence="6 10" id="KW-0067">ATP-binding</keyword>
<feature type="domain" description="DALR anticodon binding" evidence="11">
    <location>
        <begin position="586"/>
        <end position="678"/>
    </location>
</feature>
<keyword evidence="4 10" id="KW-0436">Ligase</keyword>
<evidence type="ECO:0000256" key="4">
    <source>
        <dbReference type="ARBA" id="ARBA00022598"/>
    </source>
</evidence>
<dbReference type="EC" id="6.1.1.14" evidence="10"/>
<dbReference type="InterPro" id="IPR015944">
    <property type="entry name" value="Gly-tRNA-synth_bsu"/>
</dbReference>
<sequence>MTQLLFEIGTEEIPASYIEPALAFMEQSVQDKLKELGLGFGAVHTVGTPRRLTLAVDDLQASQEDRRQEHIGPAKKAAFDADGQATKAAQGFARSRGVAVEDLQIVETAKGEYLMAVEEIKGQETEALLPDLLDGLLRALPFPKSMRWADSSMAFARPIQWLLALYDGKVVDLTVEGVKAGATTLGHRFMSPEAVEIENFQHYQKTLEAKSVVVDQRARREAVIKTVKQAVQERIGDKGRPVLDEGLIDIVTNLVEIPWGICGSFDKKFLALPDEALITSMREHQKYFPVVDSEGRLMPFFVAVNNTDIQDRKMAASGHERVLRARLEDGLFFFNEDKKKPLEDRLQALSGIIFQRDLGTMAEKSERLMQISAYLAEQLAPDTKKEAKRAAQLAKTDLLTEMVGEFPSLQGIIGRDYALLDGEKTAVADAVQEHYQPVRAGGTLPASLLGAIVGLADRIDTMVGCFAINERPTGNKDAFGQRRLAVGMIHIIRHHNLHLSLNALAEQALQGYADKITPAEDTLEAVIGFIRLRFENDLIASGMKQEVVEAATSAGFDDLTDCLARIEALDGMRNREEFAVLAGSFKRIRNITKGNRETGVDPALFAEEAEKELYSTYTAVQEQVRPMIANRAYSEALAAMLTMKEPVDRFFDDVMVMDKNLAVRANRLNLLTGLGDLVRQVGDISRMHVE</sequence>
<evidence type="ECO:0000256" key="3">
    <source>
        <dbReference type="ARBA" id="ARBA00022490"/>
    </source>
</evidence>
<keyword evidence="7 10" id="KW-0648">Protein biosynthesis</keyword>